<dbReference type="Pfam" id="PF01047">
    <property type="entry name" value="MarR"/>
    <property type="match status" value="1"/>
</dbReference>
<dbReference type="OrthoDB" id="6196575at2"/>
<accession>A0A1G9AYS0</accession>
<dbReference type="PANTHER" id="PTHR42756:SF1">
    <property type="entry name" value="TRANSCRIPTIONAL REPRESSOR OF EMRAB OPERON"/>
    <property type="match status" value="1"/>
</dbReference>
<dbReference type="EMBL" id="FNEM01000026">
    <property type="protein sequence ID" value="SDK32402.1"/>
    <property type="molecule type" value="Genomic_DNA"/>
</dbReference>
<dbReference type="SUPFAM" id="SSF46785">
    <property type="entry name" value="Winged helix' DNA-binding domain"/>
    <property type="match status" value="1"/>
</dbReference>
<dbReference type="Proteomes" id="UP000199527">
    <property type="component" value="Unassembled WGS sequence"/>
</dbReference>
<keyword evidence="2 5" id="KW-0238">DNA-binding</keyword>
<dbReference type="GO" id="GO:0003677">
    <property type="term" value="F:DNA binding"/>
    <property type="evidence" value="ECO:0007669"/>
    <property type="project" value="UniProtKB-KW"/>
</dbReference>
<evidence type="ECO:0000313" key="6">
    <source>
        <dbReference type="Proteomes" id="UP000199527"/>
    </source>
</evidence>
<protein>
    <submittedName>
        <fullName evidence="5">DNA-binding transcriptional regulator, MarR family</fullName>
    </submittedName>
</protein>
<keyword evidence="1" id="KW-0805">Transcription regulation</keyword>
<evidence type="ECO:0000313" key="5">
    <source>
        <dbReference type="EMBL" id="SDK32402.1"/>
    </source>
</evidence>
<dbReference type="InterPro" id="IPR000835">
    <property type="entry name" value="HTH_MarR-typ"/>
</dbReference>
<gene>
    <name evidence="5" type="ORF">SAMN04488540_1261</name>
</gene>
<dbReference type="InterPro" id="IPR036388">
    <property type="entry name" value="WH-like_DNA-bd_sf"/>
</dbReference>
<dbReference type="PANTHER" id="PTHR42756">
    <property type="entry name" value="TRANSCRIPTIONAL REGULATOR, MARR"/>
    <property type="match status" value="1"/>
</dbReference>
<dbReference type="Gene3D" id="1.10.10.10">
    <property type="entry name" value="Winged helix-like DNA-binding domain superfamily/Winged helix DNA-binding domain"/>
    <property type="match status" value="1"/>
</dbReference>
<keyword evidence="6" id="KW-1185">Reference proteome</keyword>
<feature type="domain" description="HTH marR-type" evidence="4">
    <location>
        <begin position="3"/>
        <end position="137"/>
    </location>
</feature>
<evidence type="ECO:0000256" key="2">
    <source>
        <dbReference type="ARBA" id="ARBA00023125"/>
    </source>
</evidence>
<keyword evidence="3" id="KW-0804">Transcription</keyword>
<evidence type="ECO:0000256" key="1">
    <source>
        <dbReference type="ARBA" id="ARBA00023015"/>
    </source>
</evidence>
<dbReference type="AlphaFoldDB" id="A0A1G9AYS0"/>
<evidence type="ECO:0000256" key="3">
    <source>
        <dbReference type="ARBA" id="ARBA00023163"/>
    </source>
</evidence>
<proteinExistence type="predicted"/>
<dbReference type="GO" id="GO:0003700">
    <property type="term" value="F:DNA-binding transcription factor activity"/>
    <property type="evidence" value="ECO:0007669"/>
    <property type="project" value="InterPro"/>
</dbReference>
<dbReference type="PROSITE" id="PS50995">
    <property type="entry name" value="HTH_MARR_2"/>
    <property type="match status" value="1"/>
</dbReference>
<dbReference type="InterPro" id="IPR036390">
    <property type="entry name" value="WH_DNA-bd_sf"/>
</dbReference>
<dbReference type="SMART" id="SM00347">
    <property type="entry name" value="HTH_MARR"/>
    <property type="match status" value="1"/>
</dbReference>
<sequence>MNNNALSDTLFDLMHAYRMAMRSELKAKQLGLNSMHVKCLTYIASQEHCTANDIVSHLCRDKAQIARLIKEMVEKQWLRKAAHPKDKRSQLLTLTDQGQQLATLIQQTRTRVQARMRQNLTEAQLASFDAIATTITANLRADNHQE</sequence>
<reference evidence="6" key="1">
    <citation type="submission" date="2016-10" db="EMBL/GenBank/DDBJ databases">
        <authorList>
            <person name="Varghese N."/>
            <person name="Submissions S."/>
        </authorList>
    </citation>
    <scope>NUCLEOTIDE SEQUENCE [LARGE SCALE GENOMIC DNA]</scope>
    <source>
        <strain evidence="6">DSM 23317</strain>
    </source>
</reference>
<name>A0A1G9AYS0_9GAMM</name>
<organism evidence="5 6">
    <name type="scientific">Ferrimonas sediminum</name>
    <dbReference type="NCBI Taxonomy" id="718193"/>
    <lineage>
        <taxon>Bacteria</taxon>
        <taxon>Pseudomonadati</taxon>
        <taxon>Pseudomonadota</taxon>
        <taxon>Gammaproteobacteria</taxon>
        <taxon>Alteromonadales</taxon>
        <taxon>Ferrimonadaceae</taxon>
        <taxon>Ferrimonas</taxon>
    </lineage>
</organism>
<evidence type="ECO:0000259" key="4">
    <source>
        <dbReference type="PROSITE" id="PS50995"/>
    </source>
</evidence>